<dbReference type="HOGENOM" id="CLU_2851816_0_0_1"/>
<dbReference type="EMBL" id="DS268413">
    <property type="protein sequence ID" value="EFP07778.1"/>
    <property type="molecule type" value="Genomic_DNA"/>
</dbReference>
<sequence length="65" mass="7618">MTALAQGDQQMIIFEDDTRDQTVIIEVTNQFPRKMRFRWETTFGFFFKVSPSTGIMESRETVGSY</sequence>
<gene>
    <name evidence="2" type="ORF">CRE_26556</name>
</gene>
<dbReference type="InterPro" id="IPR000535">
    <property type="entry name" value="MSP_dom"/>
</dbReference>
<dbReference type="PROSITE" id="PS50202">
    <property type="entry name" value="MSP"/>
    <property type="match status" value="1"/>
</dbReference>
<dbReference type="eggNOG" id="KOG2938">
    <property type="taxonomic scope" value="Eukaryota"/>
</dbReference>
<protein>
    <recommendedName>
        <fullName evidence="1">MSP domain-containing protein</fullName>
    </recommendedName>
</protein>
<reference evidence="2" key="1">
    <citation type="submission" date="2007-07" db="EMBL/GenBank/DDBJ databases">
        <title>PCAP assembly of the Caenorhabditis remanei genome.</title>
        <authorList>
            <consortium name="The Caenorhabditis remanei Sequencing Consortium"/>
            <person name="Wilson R.K."/>
        </authorList>
    </citation>
    <scope>NUCLEOTIDE SEQUENCE [LARGE SCALE GENOMIC DNA]</scope>
    <source>
        <strain evidence="2">PB4641</strain>
    </source>
</reference>
<dbReference type="InterPro" id="IPR008962">
    <property type="entry name" value="PapD-like_sf"/>
</dbReference>
<dbReference type="InParanoid" id="E3LR93"/>
<evidence type="ECO:0000259" key="1">
    <source>
        <dbReference type="PROSITE" id="PS50202"/>
    </source>
</evidence>
<feature type="domain" description="MSP" evidence="1">
    <location>
        <begin position="1"/>
        <end position="65"/>
    </location>
</feature>
<evidence type="ECO:0000313" key="3">
    <source>
        <dbReference type="Proteomes" id="UP000008281"/>
    </source>
</evidence>
<dbReference type="AlphaFoldDB" id="E3LR93"/>
<keyword evidence="3" id="KW-1185">Reference proteome</keyword>
<dbReference type="SUPFAM" id="SSF49354">
    <property type="entry name" value="PapD-like"/>
    <property type="match status" value="1"/>
</dbReference>
<dbReference type="OrthoDB" id="5795339at2759"/>
<organism evidence="3">
    <name type="scientific">Caenorhabditis remanei</name>
    <name type="common">Caenorhabditis vulgaris</name>
    <dbReference type="NCBI Taxonomy" id="31234"/>
    <lineage>
        <taxon>Eukaryota</taxon>
        <taxon>Metazoa</taxon>
        <taxon>Ecdysozoa</taxon>
        <taxon>Nematoda</taxon>
        <taxon>Chromadorea</taxon>
        <taxon>Rhabditida</taxon>
        <taxon>Rhabditina</taxon>
        <taxon>Rhabditomorpha</taxon>
        <taxon>Rhabditoidea</taxon>
        <taxon>Rhabditidae</taxon>
        <taxon>Peloderinae</taxon>
        <taxon>Caenorhabditis</taxon>
    </lineage>
</organism>
<dbReference type="Proteomes" id="UP000008281">
    <property type="component" value="Unassembled WGS sequence"/>
</dbReference>
<dbReference type="STRING" id="31234.E3LR93"/>
<evidence type="ECO:0000313" key="2">
    <source>
        <dbReference type="EMBL" id="EFP07778.1"/>
    </source>
</evidence>
<accession>E3LR93</accession>
<proteinExistence type="predicted"/>
<name>E3LR93_CAERE</name>